<evidence type="ECO:0000313" key="1">
    <source>
        <dbReference type="EMBL" id="OQN95533.1"/>
    </source>
</evidence>
<dbReference type="OrthoDB" id="5324651at2759"/>
<name>A0A1V8S904_9PEZI</name>
<dbReference type="InParanoid" id="A0A1V8S904"/>
<dbReference type="STRING" id="1507870.A0A1V8S904"/>
<accession>A0A1V8S904</accession>
<gene>
    <name evidence="1" type="ORF">B0A48_18642</name>
</gene>
<sequence length="157" mass="17737">MQGVLEQNGWNCAESVELNVGTGVLRSRENLFTEGEIGDIGKPFGESLSSIASIRYTAVNRQRATASSLERFLQDAEGLFRLLRNESMPLKMAQLRRTTQFSIGEIKRNKDLLGAKITATQREYTFKKAELDRMESAAITEMILEDSEYQRLVGERL</sequence>
<keyword evidence="2" id="KW-1185">Reference proteome</keyword>
<comment type="caution">
    <text evidence="1">The sequence shown here is derived from an EMBL/GenBank/DDBJ whole genome shotgun (WGS) entry which is preliminary data.</text>
</comment>
<dbReference type="Proteomes" id="UP000192596">
    <property type="component" value="Unassembled WGS sequence"/>
</dbReference>
<evidence type="ECO:0000313" key="2">
    <source>
        <dbReference type="Proteomes" id="UP000192596"/>
    </source>
</evidence>
<reference evidence="2" key="1">
    <citation type="submission" date="2017-03" db="EMBL/GenBank/DDBJ databases">
        <title>Genomes of endolithic fungi from Antarctica.</title>
        <authorList>
            <person name="Coleine C."/>
            <person name="Masonjones S."/>
            <person name="Stajich J.E."/>
        </authorList>
    </citation>
    <scope>NUCLEOTIDE SEQUENCE [LARGE SCALE GENOMIC DNA]</scope>
    <source>
        <strain evidence="2">CCFEE 5527</strain>
    </source>
</reference>
<dbReference type="EMBL" id="NAJO01000089">
    <property type="protein sequence ID" value="OQN95533.1"/>
    <property type="molecule type" value="Genomic_DNA"/>
</dbReference>
<protein>
    <submittedName>
        <fullName evidence="1">Uncharacterized protein</fullName>
    </submittedName>
</protein>
<dbReference type="AlphaFoldDB" id="A0A1V8S904"/>
<organism evidence="1 2">
    <name type="scientific">Cryoendolithus antarcticus</name>
    <dbReference type="NCBI Taxonomy" id="1507870"/>
    <lineage>
        <taxon>Eukaryota</taxon>
        <taxon>Fungi</taxon>
        <taxon>Dikarya</taxon>
        <taxon>Ascomycota</taxon>
        <taxon>Pezizomycotina</taxon>
        <taxon>Dothideomycetes</taxon>
        <taxon>Dothideomycetidae</taxon>
        <taxon>Cladosporiales</taxon>
        <taxon>Cladosporiaceae</taxon>
        <taxon>Cryoendolithus</taxon>
    </lineage>
</organism>
<proteinExistence type="predicted"/>